<organism evidence="2 3">
    <name type="scientific">Dactylonectria macrodidyma</name>
    <dbReference type="NCBI Taxonomy" id="307937"/>
    <lineage>
        <taxon>Eukaryota</taxon>
        <taxon>Fungi</taxon>
        <taxon>Dikarya</taxon>
        <taxon>Ascomycota</taxon>
        <taxon>Pezizomycotina</taxon>
        <taxon>Sordariomycetes</taxon>
        <taxon>Hypocreomycetidae</taxon>
        <taxon>Hypocreales</taxon>
        <taxon>Nectriaceae</taxon>
        <taxon>Dactylonectria</taxon>
    </lineage>
</organism>
<reference evidence="2" key="1">
    <citation type="journal article" date="2021" name="Nat. Commun.">
        <title>Genetic determinants of endophytism in the Arabidopsis root mycobiome.</title>
        <authorList>
            <person name="Mesny F."/>
            <person name="Miyauchi S."/>
            <person name="Thiergart T."/>
            <person name="Pickel B."/>
            <person name="Atanasova L."/>
            <person name="Karlsson M."/>
            <person name="Huettel B."/>
            <person name="Barry K.W."/>
            <person name="Haridas S."/>
            <person name="Chen C."/>
            <person name="Bauer D."/>
            <person name="Andreopoulos W."/>
            <person name="Pangilinan J."/>
            <person name="LaButti K."/>
            <person name="Riley R."/>
            <person name="Lipzen A."/>
            <person name="Clum A."/>
            <person name="Drula E."/>
            <person name="Henrissat B."/>
            <person name="Kohler A."/>
            <person name="Grigoriev I.V."/>
            <person name="Martin F.M."/>
            <person name="Hacquard S."/>
        </authorList>
    </citation>
    <scope>NUCLEOTIDE SEQUENCE</scope>
    <source>
        <strain evidence="2">MPI-CAGE-AT-0147</strain>
    </source>
</reference>
<gene>
    <name evidence="2" type="ORF">EDB81DRAFT_848985</name>
</gene>
<evidence type="ECO:0000259" key="1">
    <source>
        <dbReference type="Pfam" id="PF18566"/>
    </source>
</evidence>
<proteinExistence type="predicted"/>
<dbReference type="Proteomes" id="UP000738349">
    <property type="component" value="Unassembled WGS sequence"/>
</dbReference>
<evidence type="ECO:0000313" key="2">
    <source>
        <dbReference type="EMBL" id="KAH7111559.1"/>
    </source>
</evidence>
<evidence type="ECO:0000313" key="3">
    <source>
        <dbReference type="Proteomes" id="UP000738349"/>
    </source>
</evidence>
<dbReference type="OrthoDB" id="9979195at2759"/>
<feature type="domain" description="Linalool dehydratase/isomerase" evidence="1">
    <location>
        <begin position="1"/>
        <end position="174"/>
    </location>
</feature>
<dbReference type="InterPro" id="IPR041411">
    <property type="entry name" value="Ldi"/>
</dbReference>
<dbReference type="Pfam" id="PF18566">
    <property type="entry name" value="Ldi"/>
    <property type="match status" value="1"/>
</dbReference>
<name>A0A9P9I9L1_9HYPO</name>
<protein>
    <recommendedName>
        <fullName evidence="1">Linalool dehydratase/isomerase domain-containing protein</fullName>
    </recommendedName>
</protein>
<accession>A0A9P9I9L1</accession>
<comment type="caution">
    <text evidence="2">The sequence shown here is derived from an EMBL/GenBank/DDBJ whole genome shotgun (WGS) entry which is preliminary data.</text>
</comment>
<dbReference type="AlphaFoldDB" id="A0A9P9I9L1"/>
<sequence>MERNNWVGVCCKPTLQIIAIRYNDVRDGTNKIGDVLANYRKAWNEKGIVSPSGLYVDWLFLKQDRAAPPTGIGFSAWANAFIDSLNFEFVNSLYEKQTLGYITGIDGEVQLHKLAEAAKQPAAAFPFRKPSLGYVVQWLTELGKETELQGLLQHAENFLRLSWENGGLFYSRNDVQGDNEANAHMDPYTGNAGIAYARLNVKDRQKIMWEKPWTRENLAKQPCIDGIDLSQDIDCLRSIWDGEKQVLVVALKAWDSSNVDIGITAKSLTSGVWAVYIDGELAKTYIVEQHSLTVKATVVSKEVDFFF</sequence>
<keyword evidence="3" id="KW-1185">Reference proteome</keyword>
<dbReference type="EMBL" id="JAGMUV010000040">
    <property type="protein sequence ID" value="KAH7111559.1"/>
    <property type="molecule type" value="Genomic_DNA"/>
</dbReference>